<name>A0A4Z0ADT9_9PSED</name>
<dbReference type="RefSeq" id="WP_135292506.1">
    <property type="nucleotide sequence ID" value="NZ_QUZU01000078.1"/>
</dbReference>
<evidence type="ECO:0000313" key="3">
    <source>
        <dbReference type="Proteomes" id="UP000297391"/>
    </source>
</evidence>
<feature type="transmembrane region" description="Helical" evidence="1">
    <location>
        <begin position="99"/>
        <end position="118"/>
    </location>
</feature>
<protein>
    <submittedName>
        <fullName evidence="2">Uncharacterized protein</fullName>
    </submittedName>
</protein>
<keyword evidence="3" id="KW-1185">Reference proteome</keyword>
<sequence>MSFYLAYWIVLFVGVFVFLGVSRFVEYKKLDELESYFSENETVRRHKRFWGRNQRIDRYHRMGLMIDFLSHPKHFVKAGVVTAAELESVPLALKRWALWPYRLGYCLIALAVIEYFWIR</sequence>
<organism evidence="2 3">
    <name type="scientific">Pseudomonas kairouanensis</name>
    <dbReference type="NCBI Taxonomy" id="2293832"/>
    <lineage>
        <taxon>Bacteria</taxon>
        <taxon>Pseudomonadati</taxon>
        <taxon>Pseudomonadota</taxon>
        <taxon>Gammaproteobacteria</taxon>
        <taxon>Pseudomonadales</taxon>
        <taxon>Pseudomonadaceae</taxon>
        <taxon>Pseudomonas</taxon>
    </lineage>
</organism>
<dbReference type="EMBL" id="QUZU01000078">
    <property type="protein sequence ID" value="TFY84168.1"/>
    <property type="molecule type" value="Genomic_DNA"/>
</dbReference>
<evidence type="ECO:0000256" key="1">
    <source>
        <dbReference type="SAM" id="Phobius"/>
    </source>
</evidence>
<keyword evidence="1" id="KW-0812">Transmembrane</keyword>
<comment type="caution">
    <text evidence="2">The sequence shown here is derived from an EMBL/GenBank/DDBJ whole genome shotgun (WGS) entry which is preliminary data.</text>
</comment>
<accession>A0A4Z0ADT9</accession>
<dbReference type="AlphaFoldDB" id="A0A4Z0ADT9"/>
<evidence type="ECO:0000313" key="2">
    <source>
        <dbReference type="EMBL" id="TFY84168.1"/>
    </source>
</evidence>
<keyword evidence="1" id="KW-0472">Membrane</keyword>
<feature type="transmembrane region" description="Helical" evidence="1">
    <location>
        <begin position="6"/>
        <end position="25"/>
    </location>
</feature>
<keyword evidence="1" id="KW-1133">Transmembrane helix</keyword>
<dbReference type="Proteomes" id="UP000297391">
    <property type="component" value="Unassembled WGS sequence"/>
</dbReference>
<gene>
    <name evidence="2" type="ORF">DYL59_30525</name>
</gene>
<proteinExistence type="predicted"/>
<dbReference type="OrthoDB" id="7004700at2"/>
<reference evidence="2 3" key="1">
    <citation type="journal article" date="2019" name="Syst. Appl. Microbiol.">
        <title>New species of pathogenic Pseudomonas isolated from citrus in Tunisia: Proposal of Pseudomonas kairouanensis sp. nov. and Pseudomonas nabeulensis sp. nov.</title>
        <authorList>
            <person name="Oueslati M."/>
            <person name="Mulet M."/>
            <person name="Gomila M."/>
            <person name="Berge O."/>
            <person name="Hajlaoui M.R."/>
            <person name="Lalucat J."/>
            <person name="Sadfi-Zouaoui N."/>
            <person name="Garcia-Valdes E."/>
        </authorList>
    </citation>
    <scope>NUCLEOTIDE SEQUENCE [LARGE SCALE GENOMIC DNA]</scope>
    <source>
        <strain evidence="2 3">KC12</strain>
    </source>
</reference>